<organism evidence="2 3">
    <name type="scientific">Actinokineospora alba</name>
    <dbReference type="NCBI Taxonomy" id="504798"/>
    <lineage>
        <taxon>Bacteria</taxon>
        <taxon>Bacillati</taxon>
        <taxon>Actinomycetota</taxon>
        <taxon>Actinomycetes</taxon>
        <taxon>Pseudonocardiales</taxon>
        <taxon>Pseudonocardiaceae</taxon>
        <taxon>Actinokineospora</taxon>
    </lineage>
</organism>
<dbReference type="RefSeq" id="WP_091384503.1">
    <property type="nucleotide sequence ID" value="NZ_FNDV01000022.1"/>
</dbReference>
<keyword evidence="3" id="KW-1185">Reference proteome</keyword>
<evidence type="ECO:0000256" key="1">
    <source>
        <dbReference type="SAM" id="SignalP"/>
    </source>
</evidence>
<feature type="signal peptide" evidence="1">
    <location>
        <begin position="1"/>
        <end position="19"/>
    </location>
</feature>
<proteinExistence type="predicted"/>
<keyword evidence="1" id="KW-0732">Signal</keyword>
<name>A0A1H0WP63_9PSEU</name>
<dbReference type="STRING" id="504798.SAMN05421871_1225"/>
<dbReference type="PROSITE" id="PS51257">
    <property type="entry name" value="PROKAR_LIPOPROTEIN"/>
    <property type="match status" value="1"/>
</dbReference>
<dbReference type="EMBL" id="FNJB01000028">
    <property type="protein sequence ID" value="SDP92500.1"/>
    <property type="molecule type" value="Genomic_DNA"/>
</dbReference>
<feature type="chain" id="PRO_5039610281" description="DUF3558 domain-containing protein" evidence="1">
    <location>
        <begin position="20"/>
        <end position="163"/>
    </location>
</feature>
<evidence type="ECO:0000313" key="2">
    <source>
        <dbReference type="EMBL" id="SDP92500.1"/>
    </source>
</evidence>
<evidence type="ECO:0008006" key="4">
    <source>
        <dbReference type="Google" id="ProtNLM"/>
    </source>
</evidence>
<sequence length="163" mass="16819">MVTKAWVWTALLAASTAVAGCGEPEVPGGSSPRVSDGARQFVERACQSTPEAVSKRIPGAVATYRADAPGGLNCSWSAAAGNPLDRVLLAALQQGDLAAWRKLNAGTSEDLVIRDRPAVLARNDKGCSVLLEIESTVVSADFGGGDDSDCGHAKALIEELTTP</sequence>
<evidence type="ECO:0000313" key="3">
    <source>
        <dbReference type="Proteomes" id="UP000199651"/>
    </source>
</evidence>
<dbReference type="Proteomes" id="UP000199651">
    <property type="component" value="Unassembled WGS sequence"/>
</dbReference>
<gene>
    <name evidence="2" type="ORF">SAMN05192558_12810</name>
</gene>
<reference evidence="3" key="1">
    <citation type="submission" date="2016-10" db="EMBL/GenBank/DDBJ databases">
        <authorList>
            <person name="Varghese N."/>
            <person name="Submissions S."/>
        </authorList>
    </citation>
    <scope>NUCLEOTIDE SEQUENCE [LARGE SCALE GENOMIC DNA]</scope>
    <source>
        <strain evidence="3">IBRC-M 10655</strain>
    </source>
</reference>
<accession>A0A1H0WP63</accession>
<dbReference type="AlphaFoldDB" id="A0A1H0WP63"/>
<protein>
    <recommendedName>
        <fullName evidence="4">DUF3558 domain-containing protein</fullName>
    </recommendedName>
</protein>